<evidence type="ECO:0000313" key="3">
    <source>
        <dbReference type="EMBL" id="XDU61648.1"/>
    </source>
</evidence>
<dbReference type="AlphaFoldDB" id="A0AB39V349"/>
<accession>A0AB39V349</accession>
<feature type="chain" id="PRO_5044325247" evidence="1">
    <location>
        <begin position="27"/>
        <end position="279"/>
    </location>
</feature>
<evidence type="ECO:0000256" key="1">
    <source>
        <dbReference type="SAM" id="SignalP"/>
    </source>
</evidence>
<dbReference type="InterPro" id="IPR003646">
    <property type="entry name" value="SH3-like_bac-type"/>
</dbReference>
<dbReference type="RefSeq" id="WP_369715207.1">
    <property type="nucleotide sequence ID" value="NZ_CP165647.1"/>
</dbReference>
<evidence type="ECO:0000259" key="2">
    <source>
        <dbReference type="Pfam" id="PF08239"/>
    </source>
</evidence>
<reference evidence="3" key="1">
    <citation type="submission" date="2024-07" db="EMBL/GenBank/DDBJ databases">
        <authorList>
            <person name="Li X.-J."/>
            <person name="Wang X."/>
        </authorList>
    </citation>
    <scope>NUCLEOTIDE SEQUENCE</scope>
    <source>
        <strain evidence="3">HSP-536</strain>
    </source>
</reference>
<dbReference type="EMBL" id="CP165647">
    <property type="protein sequence ID" value="XDU61648.1"/>
    <property type="molecule type" value="Genomic_DNA"/>
</dbReference>
<dbReference type="KEGG" id="lala:AB8B28_08285"/>
<feature type="signal peptide" evidence="1">
    <location>
        <begin position="1"/>
        <end position="26"/>
    </location>
</feature>
<proteinExistence type="predicted"/>
<sequence length="279" mass="32823">MKPKNFKFRNLFFCCFFLLISVFSFGQSKKSDEMILTDDGVILNLKGTFKISWDRSDPNVPCSSPGYGQMLFYPNNKDIVNGKAIILRLRDFEFYNFDENKDSDKEFEEEEKAKIKILKKTFPEEFEKMEKIKKGEMQSPVKVIIKKVTPYTECDFTTVYAQVTDLKKIDGAKSKITELEVKKLDEFHDFDDDAILDESDIKWYEVNSKDGYANMREKPSTNSKIVTKLENKETVKYIMADGDWYYVYMDEHSKNPDENYKITEFRGFVHKSQLKKVVH</sequence>
<organism evidence="3">
    <name type="scientific">Leptotrichia alba</name>
    <dbReference type="NCBI Taxonomy" id="3239304"/>
    <lineage>
        <taxon>Bacteria</taxon>
        <taxon>Fusobacteriati</taxon>
        <taxon>Fusobacteriota</taxon>
        <taxon>Fusobacteriia</taxon>
        <taxon>Fusobacteriales</taxon>
        <taxon>Leptotrichiaceae</taxon>
        <taxon>Leptotrichia</taxon>
    </lineage>
</organism>
<dbReference type="Gene3D" id="2.30.30.40">
    <property type="entry name" value="SH3 Domains"/>
    <property type="match status" value="1"/>
</dbReference>
<gene>
    <name evidence="3" type="ORF">AB8B28_08285</name>
</gene>
<feature type="domain" description="SH3b" evidence="2">
    <location>
        <begin position="212"/>
        <end position="272"/>
    </location>
</feature>
<name>A0AB39V349_9FUSO</name>
<keyword evidence="1" id="KW-0732">Signal</keyword>
<protein>
    <submittedName>
        <fullName evidence="3">SH3 domain-containing protein</fullName>
    </submittedName>
</protein>
<dbReference type="Pfam" id="PF08239">
    <property type="entry name" value="SH3_3"/>
    <property type="match status" value="1"/>
</dbReference>